<dbReference type="PANTHER" id="PTHR43214">
    <property type="entry name" value="TWO-COMPONENT RESPONSE REGULATOR"/>
    <property type="match status" value="1"/>
</dbReference>
<name>A0ABW6EPI9_9ACTN</name>
<dbReference type="RefSeq" id="WP_382830244.1">
    <property type="nucleotide sequence ID" value="NZ_JBHXLY010000037.1"/>
</dbReference>
<proteinExistence type="predicted"/>
<dbReference type="Gene3D" id="1.10.10.10">
    <property type="entry name" value="Winged helix-like DNA-binding domain superfamily/Winged helix DNA-binding domain"/>
    <property type="match status" value="1"/>
</dbReference>
<dbReference type="Pfam" id="PF00196">
    <property type="entry name" value="GerE"/>
    <property type="match status" value="1"/>
</dbReference>
<dbReference type="PROSITE" id="PS50043">
    <property type="entry name" value="HTH_LUXR_2"/>
    <property type="match status" value="1"/>
</dbReference>
<dbReference type="InterPro" id="IPR039420">
    <property type="entry name" value="WalR-like"/>
</dbReference>
<dbReference type="InterPro" id="IPR000792">
    <property type="entry name" value="Tscrpt_reg_LuxR_C"/>
</dbReference>
<dbReference type="EMBL" id="JBHXOF010000027">
    <property type="protein sequence ID" value="MFD4217179.1"/>
    <property type="molecule type" value="Genomic_DNA"/>
</dbReference>
<organism evidence="6 7">
    <name type="scientific">Streptomyces sindenensis</name>
    <dbReference type="NCBI Taxonomy" id="67363"/>
    <lineage>
        <taxon>Bacteria</taxon>
        <taxon>Bacillati</taxon>
        <taxon>Actinomycetota</taxon>
        <taxon>Actinomycetes</taxon>
        <taxon>Kitasatosporales</taxon>
        <taxon>Streptomycetaceae</taxon>
        <taxon>Streptomyces</taxon>
    </lineage>
</organism>
<comment type="caution">
    <text evidence="6">The sequence shown here is derived from an EMBL/GenBank/DDBJ whole genome shotgun (WGS) entry which is preliminary data.</text>
</comment>
<dbReference type="InterPro" id="IPR001789">
    <property type="entry name" value="Sig_transdc_resp-reg_receiver"/>
</dbReference>
<dbReference type="InterPro" id="IPR011006">
    <property type="entry name" value="CheY-like_superfamily"/>
</dbReference>
<evidence type="ECO:0000313" key="7">
    <source>
        <dbReference type="Proteomes" id="UP001598251"/>
    </source>
</evidence>
<dbReference type="CDD" id="cd06170">
    <property type="entry name" value="LuxR_C_like"/>
    <property type="match status" value="1"/>
</dbReference>
<evidence type="ECO:0000256" key="2">
    <source>
        <dbReference type="PROSITE-ProRule" id="PRU00169"/>
    </source>
</evidence>
<keyword evidence="7" id="KW-1185">Reference proteome</keyword>
<sequence>MAGIELIERERSTGLRVRVLLIEQDPISRHVLTAILERDDQMEVVSADDPEDDDAVGMAAHAEAVIVSIGPGQDIPAFVAELTARHGKRVLLVSSSWSGRLLDSALAAGVTGCLLKEAAMPNLVGAVRAVSAGLSVISPQIHRRVMRREAGWDASATRERPGEPPMTRLVESLSPRERQVLWLLAESRTTSEVADQLRISPTTVKSHVSNALTKLGARNRVQAVLAVREFMARDAEPPSGSARVPGRSHCSPRYISATRKARSSD</sequence>
<dbReference type="PRINTS" id="PR00038">
    <property type="entry name" value="HTHLUXR"/>
</dbReference>
<evidence type="ECO:0000256" key="3">
    <source>
        <dbReference type="SAM" id="MobiDB-lite"/>
    </source>
</evidence>
<evidence type="ECO:0000259" key="5">
    <source>
        <dbReference type="PROSITE" id="PS50110"/>
    </source>
</evidence>
<comment type="caution">
    <text evidence="2">Lacks conserved residue(s) required for the propagation of feature annotation.</text>
</comment>
<gene>
    <name evidence="6" type="ORF">ACFWSS_30360</name>
</gene>
<feature type="domain" description="Response regulatory" evidence="5">
    <location>
        <begin position="18"/>
        <end position="131"/>
    </location>
</feature>
<dbReference type="InterPro" id="IPR036388">
    <property type="entry name" value="WH-like_DNA-bd_sf"/>
</dbReference>
<dbReference type="SMART" id="SM00421">
    <property type="entry name" value="HTH_LUXR"/>
    <property type="match status" value="1"/>
</dbReference>
<dbReference type="SUPFAM" id="SSF46894">
    <property type="entry name" value="C-terminal effector domain of the bipartite response regulators"/>
    <property type="match status" value="1"/>
</dbReference>
<feature type="region of interest" description="Disordered" evidence="3">
    <location>
        <begin position="235"/>
        <end position="265"/>
    </location>
</feature>
<feature type="domain" description="HTH luxR-type" evidence="4">
    <location>
        <begin position="166"/>
        <end position="230"/>
    </location>
</feature>
<accession>A0ABW6EPI9</accession>
<dbReference type="SUPFAM" id="SSF52172">
    <property type="entry name" value="CheY-like"/>
    <property type="match status" value="1"/>
</dbReference>
<evidence type="ECO:0000256" key="1">
    <source>
        <dbReference type="ARBA" id="ARBA00023125"/>
    </source>
</evidence>
<evidence type="ECO:0000313" key="6">
    <source>
        <dbReference type="EMBL" id="MFD4217179.1"/>
    </source>
</evidence>
<keyword evidence="1" id="KW-0238">DNA-binding</keyword>
<evidence type="ECO:0000259" key="4">
    <source>
        <dbReference type="PROSITE" id="PS50043"/>
    </source>
</evidence>
<dbReference type="InterPro" id="IPR016032">
    <property type="entry name" value="Sig_transdc_resp-reg_C-effctor"/>
</dbReference>
<dbReference type="Proteomes" id="UP001598251">
    <property type="component" value="Unassembled WGS sequence"/>
</dbReference>
<protein>
    <submittedName>
        <fullName evidence="6">LuxR C-terminal-related transcriptional regulator</fullName>
    </submittedName>
</protein>
<reference evidence="6 7" key="1">
    <citation type="submission" date="2024-09" db="EMBL/GenBank/DDBJ databases">
        <title>The Natural Products Discovery Center: Release of the First 8490 Sequenced Strains for Exploring Actinobacteria Biosynthetic Diversity.</title>
        <authorList>
            <person name="Kalkreuter E."/>
            <person name="Kautsar S.A."/>
            <person name="Yang D."/>
            <person name="Bader C.D."/>
            <person name="Teijaro C.N."/>
            <person name="Fluegel L."/>
            <person name="Davis C.M."/>
            <person name="Simpson J.R."/>
            <person name="Lauterbach L."/>
            <person name="Steele A.D."/>
            <person name="Gui C."/>
            <person name="Meng S."/>
            <person name="Li G."/>
            <person name="Viehrig K."/>
            <person name="Ye F."/>
            <person name="Su P."/>
            <person name="Kiefer A.F."/>
            <person name="Nichols A."/>
            <person name="Cepeda A.J."/>
            <person name="Yan W."/>
            <person name="Fan B."/>
            <person name="Jiang Y."/>
            <person name="Adhikari A."/>
            <person name="Zheng C.-J."/>
            <person name="Schuster L."/>
            <person name="Cowan T.M."/>
            <person name="Smanski M.J."/>
            <person name="Chevrette M.G."/>
            <person name="De Carvalho L.P.S."/>
            <person name="Shen B."/>
        </authorList>
    </citation>
    <scope>NUCLEOTIDE SEQUENCE [LARGE SCALE GENOMIC DNA]</scope>
    <source>
        <strain evidence="6 7">NPDC058546</strain>
    </source>
</reference>
<dbReference type="Gene3D" id="3.40.50.2300">
    <property type="match status" value="1"/>
</dbReference>
<dbReference type="PROSITE" id="PS50110">
    <property type="entry name" value="RESPONSE_REGULATORY"/>
    <property type="match status" value="1"/>
</dbReference>